<dbReference type="CDD" id="cd00821">
    <property type="entry name" value="PH"/>
    <property type="match status" value="1"/>
</dbReference>
<keyword evidence="4" id="KW-0472">Membrane</keyword>
<protein>
    <recommendedName>
        <fullName evidence="7">Pleckstrin homology-like domain family A member 2</fullName>
    </recommendedName>
    <alternativeName>
        <fullName evidence="8">Imprinted in placenta and liver protein</fullName>
    </alternativeName>
</protein>
<comment type="similarity">
    <text evidence="6">Belongs to the PHLDA2 family.</text>
</comment>
<dbReference type="AlphaFoldDB" id="A0AAW1C6U2"/>
<evidence type="ECO:0000256" key="4">
    <source>
        <dbReference type="ARBA" id="ARBA00023136"/>
    </source>
</evidence>
<evidence type="ECO:0000256" key="2">
    <source>
        <dbReference type="ARBA" id="ARBA00004496"/>
    </source>
</evidence>
<keyword evidence="3" id="KW-0963">Cytoplasm</keyword>
<dbReference type="GO" id="GO:1901981">
    <property type="term" value="F:phosphatidylinositol phosphate binding"/>
    <property type="evidence" value="ECO:0007669"/>
    <property type="project" value="InterPro"/>
</dbReference>
<evidence type="ECO:0000256" key="1">
    <source>
        <dbReference type="ARBA" id="ARBA00004170"/>
    </source>
</evidence>
<dbReference type="GO" id="GO:0005737">
    <property type="term" value="C:cytoplasm"/>
    <property type="evidence" value="ECO:0007669"/>
    <property type="project" value="UniProtKB-SubCell"/>
</dbReference>
<dbReference type="PANTHER" id="PTHR15478">
    <property type="entry name" value="PLECKSTRIN HOMOLOGY-LIKE DOMAIN, PQ-RICH PROTEIN"/>
    <property type="match status" value="1"/>
</dbReference>
<dbReference type="InterPro" id="IPR001849">
    <property type="entry name" value="PH_domain"/>
</dbReference>
<gene>
    <name evidence="11" type="ORF">NXF25_001249</name>
</gene>
<evidence type="ECO:0000259" key="10">
    <source>
        <dbReference type="SMART" id="SM00233"/>
    </source>
</evidence>
<dbReference type="SMART" id="SM00233">
    <property type="entry name" value="PH"/>
    <property type="match status" value="1"/>
</dbReference>
<dbReference type="SUPFAM" id="SSF50729">
    <property type="entry name" value="PH domain-like"/>
    <property type="match status" value="1"/>
</dbReference>
<dbReference type="GO" id="GO:0016020">
    <property type="term" value="C:membrane"/>
    <property type="evidence" value="ECO:0007669"/>
    <property type="project" value="UniProtKB-SubCell"/>
</dbReference>
<dbReference type="Gene3D" id="2.30.29.30">
    <property type="entry name" value="Pleckstrin-homology domain (PH domain)/Phosphotyrosine-binding domain (PTB)"/>
    <property type="match status" value="1"/>
</dbReference>
<feature type="domain" description="PH" evidence="10">
    <location>
        <begin position="196"/>
        <end position="296"/>
    </location>
</feature>
<sequence>MRRHNNFSTCKCNSIHFASKVRLLSKCSSCIWLPGCTAVVRTREEKKSEIHIRSFRQIFVPPFSADHRKSRSAFHFLFLTRRLAGPNLPKGAPSVAWVKERGLRMEGGAPSGTRESGDRVGGEAEEKVETPTETINGALRAVSTTRSTGTRHNRAGEPASFSPSGAAAAGAARAGRARAAGAGRMKGPSGGPASEVIREGELEKRSDSLFQLWKKKQVVLSKESLSLFSPDGGGGGGGRARAKELRFGSIQKVDCVERTGKYVYFTIVTTDRKEIDFRCPGESCWNASITMALIDFQNKRAIQDFKSRQEAVEQAAAGSRDRRLARAP</sequence>
<feature type="region of interest" description="Disordered" evidence="9">
    <location>
        <begin position="105"/>
        <end position="199"/>
    </location>
</feature>
<evidence type="ECO:0000256" key="7">
    <source>
        <dbReference type="ARBA" id="ARBA00040374"/>
    </source>
</evidence>
<dbReference type="Proteomes" id="UP001474421">
    <property type="component" value="Unassembled WGS sequence"/>
</dbReference>
<dbReference type="EMBL" id="JAOTOJ010000001">
    <property type="protein sequence ID" value="KAK9410074.1"/>
    <property type="molecule type" value="Genomic_DNA"/>
</dbReference>
<comment type="function">
    <text evidence="5">Plays a role in regulating placenta growth. May act via its PH domain that competes with other PH domain-containing proteins, thereby preventing their binding to membrane lipids.</text>
</comment>
<organism evidence="11 12">
    <name type="scientific">Crotalus adamanteus</name>
    <name type="common">Eastern diamondback rattlesnake</name>
    <dbReference type="NCBI Taxonomy" id="8729"/>
    <lineage>
        <taxon>Eukaryota</taxon>
        <taxon>Metazoa</taxon>
        <taxon>Chordata</taxon>
        <taxon>Craniata</taxon>
        <taxon>Vertebrata</taxon>
        <taxon>Euteleostomi</taxon>
        <taxon>Lepidosauria</taxon>
        <taxon>Squamata</taxon>
        <taxon>Bifurcata</taxon>
        <taxon>Unidentata</taxon>
        <taxon>Episquamata</taxon>
        <taxon>Toxicofera</taxon>
        <taxon>Serpentes</taxon>
        <taxon>Colubroidea</taxon>
        <taxon>Viperidae</taxon>
        <taxon>Crotalinae</taxon>
        <taxon>Crotalus</taxon>
    </lineage>
</organism>
<evidence type="ECO:0000313" key="11">
    <source>
        <dbReference type="EMBL" id="KAK9410074.1"/>
    </source>
</evidence>
<evidence type="ECO:0000313" key="12">
    <source>
        <dbReference type="Proteomes" id="UP001474421"/>
    </source>
</evidence>
<evidence type="ECO:0000256" key="3">
    <source>
        <dbReference type="ARBA" id="ARBA00022490"/>
    </source>
</evidence>
<comment type="caution">
    <text evidence="11">The sequence shown here is derived from an EMBL/GenBank/DDBJ whole genome shotgun (WGS) entry which is preliminary data.</text>
</comment>
<dbReference type="InterPro" id="IPR042832">
    <property type="entry name" value="PHLA1/2/3"/>
</dbReference>
<feature type="compositionally biased region" description="Low complexity" evidence="9">
    <location>
        <begin position="165"/>
        <end position="183"/>
    </location>
</feature>
<comment type="subcellular location">
    <subcellularLocation>
        <location evidence="2">Cytoplasm</location>
    </subcellularLocation>
    <subcellularLocation>
        <location evidence="1">Membrane</location>
        <topology evidence="1">Peripheral membrane protein</topology>
    </subcellularLocation>
</comment>
<dbReference type="GO" id="GO:0043065">
    <property type="term" value="P:positive regulation of apoptotic process"/>
    <property type="evidence" value="ECO:0007669"/>
    <property type="project" value="InterPro"/>
</dbReference>
<evidence type="ECO:0000256" key="6">
    <source>
        <dbReference type="ARBA" id="ARBA00038385"/>
    </source>
</evidence>
<keyword evidence="12" id="KW-1185">Reference proteome</keyword>
<name>A0AAW1C6U2_CROAD</name>
<feature type="compositionally biased region" description="Basic and acidic residues" evidence="9">
    <location>
        <begin position="115"/>
        <end position="130"/>
    </location>
</feature>
<dbReference type="PANTHER" id="PTHR15478:SF8">
    <property type="entry name" value="PLECKSTRIN HOMOLOGY-LIKE DOMAIN FAMILY A MEMBER 2"/>
    <property type="match status" value="1"/>
</dbReference>
<evidence type="ECO:0000256" key="5">
    <source>
        <dbReference type="ARBA" id="ARBA00037121"/>
    </source>
</evidence>
<accession>A0AAW1C6U2</accession>
<proteinExistence type="inferred from homology"/>
<evidence type="ECO:0000256" key="8">
    <source>
        <dbReference type="ARBA" id="ARBA00041856"/>
    </source>
</evidence>
<evidence type="ECO:0000256" key="9">
    <source>
        <dbReference type="SAM" id="MobiDB-lite"/>
    </source>
</evidence>
<reference evidence="11 12" key="1">
    <citation type="journal article" date="2024" name="Proc. Natl. Acad. Sci. U.S.A.">
        <title>The genetic regulatory architecture and epigenomic basis for age-related changes in rattlesnake venom.</title>
        <authorList>
            <person name="Hogan M.P."/>
            <person name="Holding M.L."/>
            <person name="Nystrom G.S."/>
            <person name="Colston T.J."/>
            <person name="Bartlett D.A."/>
            <person name="Mason A.J."/>
            <person name="Ellsworth S.A."/>
            <person name="Rautsaw R.M."/>
            <person name="Lawrence K.C."/>
            <person name="Strickland J.L."/>
            <person name="He B."/>
            <person name="Fraser P."/>
            <person name="Margres M.J."/>
            <person name="Gilbert D.M."/>
            <person name="Gibbs H.L."/>
            <person name="Parkinson C.L."/>
            <person name="Rokyta D.R."/>
        </authorList>
    </citation>
    <scope>NUCLEOTIDE SEQUENCE [LARGE SCALE GENOMIC DNA]</scope>
    <source>
        <strain evidence="11">DRR0105</strain>
    </source>
</reference>
<dbReference type="InterPro" id="IPR011993">
    <property type="entry name" value="PH-like_dom_sf"/>
</dbReference>